<dbReference type="EMBL" id="AP010968">
    <property type="protein sequence ID" value="BAJ28531.1"/>
    <property type="molecule type" value="Genomic_DNA"/>
</dbReference>
<evidence type="ECO:0000259" key="1">
    <source>
        <dbReference type="Pfam" id="PF12680"/>
    </source>
</evidence>
<dbReference type="RefSeq" id="WP_014135844.1">
    <property type="nucleotide sequence ID" value="NC_016109.1"/>
</dbReference>
<evidence type="ECO:0000313" key="3">
    <source>
        <dbReference type="Proteomes" id="UP000007076"/>
    </source>
</evidence>
<gene>
    <name evidence="2" type="ordered locus">KSE_27190</name>
</gene>
<feature type="domain" description="SnoaL-like" evidence="1">
    <location>
        <begin position="8"/>
        <end position="92"/>
    </location>
</feature>
<dbReference type="SUPFAM" id="SSF54427">
    <property type="entry name" value="NTF2-like"/>
    <property type="match status" value="1"/>
</dbReference>
<name>E4NBF0_KITSK</name>
<evidence type="ECO:0000313" key="2">
    <source>
        <dbReference type="EMBL" id="BAJ28531.1"/>
    </source>
</evidence>
<dbReference type="eggNOG" id="COG2329">
    <property type="taxonomic scope" value="Bacteria"/>
</dbReference>
<dbReference type="KEGG" id="ksk:KSE_27190"/>
<sequence length="123" mass="13057">MSDLNDVVTRYLSIWNEADAEARAAAIADLFAADATYTDPLADVEGHAGVAALITGAREQFQGLDFKLYGTVDAHHHIARFQWELVPAGATENVAIGFDVIALDGSARIKSVQGFLDKVPAGA</sequence>
<accession>E4NBF0</accession>
<dbReference type="InterPro" id="IPR032710">
    <property type="entry name" value="NTF2-like_dom_sf"/>
</dbReference>
<dbReference type="Gene3D" id="3.10.450.50">
    <property type="match status" value="1"/>
</dbReference>
<keyword evidence="3" id="KW-1185">Reference proteome</keyword>
<dbReference type="PATRIC" id="fig|452652.3.peg.2724"/>
<dbReference type="AlphaFoldDB" id="E4NBF0"/>
<reference evidence="2 3" key="1">
    <citation type="journal article" date="2010" name="DNA Res.">
        <title>Genome sequence of Kitasatospora setae NBRC 14216T: an evolutionary snapshot of the family Streptomycetaceae.</title>
        <authorList>
            <person name="Ichikawa N."/>
            <person name="Oguchi A."/>
            <person name="Ikeda H."/>
            <person name="Ishikawa J."/>
            <person name="Kitani S."/>
            <person name="Watanabe Y."/>
            <person name="Nakamura S."/>
            <person name="Katano Y."/>
            <person name="Kishi E."/>
            <person name="Sasagawa M."/>
            <person name="Ankai A."/>
            <person name="Fukui S."/>
            <person name="Hashimoto Y."/>
            <person name="Kamata S."/>
            <person name="Otoguro M."/>
            <person name="Tanikawa S."/>
            <person name="Nihira T."/>
            <person name="Horinouchi S."/>
            <person name="Ohnishi Y."/>
            <person name="Hayakawa M."/>
            <person name="Kuzuyama T."/>
            <person name="Arisawa A."/>
            <person name="Nomoto F."/>
            <person name="Miura H."/>
            <person name="Takahashi Y."/>
            <person name="Fujita N."/>
        </authorList>
    </citation>
    <scope>NUCLEOTIDE SEQUENCE [LARGE SCALE GENOMIC DNA]</scope>
    <source>
        <strain evidence="3">ATCC 33774 / DSM 43861 / JCM 3304 / KCC A-0304 / NBRC 14216 / KM-6054</strain>
    </source>
</reference>
<dbReference type="STRING" id="452652.KSE_27190"/>
<organism evidence="2 3">
    <name type="scientific">Kitasatospora setae (strain ATCC 33774 / DSM 43861 / JCM 3304 / KCC A-0304 / NBRC 14216 / KM-6054)</name>
    <name type="common">Streptomyces setae</name>
    <dbReference type="NCBI Taxonomy" id="452652"/>
    <lineage>
        <taxon>Bacteria</taxon>
        <taxon>Bacillati</taxon>
        <taxon>Actinomycetota</taxon>
        <taxon>Actinomycetes</taxon>
        <taxon>Kitasatosporales</taxon>
        <taxon>Streptomycetaceae</taxon>
        <taxon>Kitasatospora</taxon>
    </lineage>
</organism>
<dbReference type="Pfam" id="PF12680">
    <property type="entry name" value="SnoaL_2"/>
    <property type="match status" value="1"/>
</dbReference>
<proteinExistence type="predicted"/>
<dbReference type="InterPro" id="IPR037401">
    <property type="entry name" value="SnoaL-like"/>
</dbReference>
<protein>
    <recommendedName>
        <fullName evidence="1">SnoaL-like domain-containing protein</fullName>
    </recommendedName>
</protein>
<dbReference type="HOGENOM" id="CLU_125060_0_0_11"/>
<dbReference type="Proteomes" id="UP000007076">
    <property type="component" value="Chromosome"/>
</dbReference>